<gene>
    <name evidence="1" type="ORF">MARPO_0084s0046</name>
</gene>
<sequence>MDGTDFSRGPPVSLVAAWPPQFVHRPQPANAIHGRPKADSEWMWSRKVTWTGLRRPPGEQGDLVVRRQFSHFRC</sequence>
<name>A0A2R6WJC6_MARPO</name>
<protein>
    <submittedName>
        <fullName evidence="1">Uncharacterized protein</fullName>
    </submittedName>
</protein>
<proteinExistence type="predicted"/>
<dbReference type="Proteomes" id="UP000244005">
    <property type="component" value="Unassembled WGS sequence"/>
</dbReference>
<accession>A0A2R6WJC6</accession>
<keyword evidence="2" id="KW-1185">Reference proteome</keyword>
<evidence type="ECO:0000313" key="1">
    <source>
        <dbReference type="EMBL" id="PTQ33960.1"/>
    </source>
</evidence>
<organism evidence="1 2">
    <name type="scientific">Marchantia polymorpha</name>
    <name type="common">Common liverwort</name>
    <name type="synonym">Marchantia aquatica</name>
    <dbReference type="NCBI Taxonomy" id="3197"/>
    <lineage>
        <taxon>Eukaryota</taxon>
        <taxon>Viridiplantae</taxon>
        <taxon>Streptophyta</taxon>
        <taxon>Embryophyta</taxon>
        <taxon>Marchantiophyta</taxon>
        <taxon>Marchantiopsida</taxon>
        <taxon>Marchantiidae</taxon>
        <taxon>Marchantiales</taxon>
        <taxon>Marchantiaceae</taxon>
        <taxon>Marchantia</taxon>
    </lineage>
</organism>
<dbReference type="EMBL" id="KZ772756">
    <property type="protein sequence ID" value="PTQ33960.1"/>
    <property type="molecule type" value="Genomic_DNA"/>
</dbReference>
<evidence type="ECO:0000313" key="2">
    <source>
        <dbReference type="Proteomes" id="UP000244005"/>
    </source>
</evidence>
<reference evidence="2" key="1">
    <citation type="journal article" date="2017" name="Cell">
        <title>Insights into land plant evolution garnered from the Marchantia polymorpha genome.</title>
        <authorList>
            <person name="Bowman J.L."/>
            <person name="Kohchi T."/>
            <person name="Yamato K.T."/>
            <person name="Jenkins J."/>
            <person name="Shu S."/>
            <person name="Ishizaki K."/>
            <person name="Yamaoka S."/>
            <person name="Nishihama R."/>
            <person name="Nakamura Y."/>
            <person name="Berger F."/>
            <person name="Adam C."/>
            <person name="Aki S.S."/>
            <person name="Althoff F."/>
            <person name="Araki T."/>
            <person name="Arteaga-Vazquez M.A."/>
            <person name="Balasubrmanian S."/>
            <person name="Barry K."/>
            <person name="Bauer D."/>
            <person name="Boehm C.R."/>
            <person name="Briginshaw L."/>
            <person name="Caballero-Perez J."/>
            <person name="Catarino B."/>
            <person name="Chen F."/>
            <person name="Chiyoda S."/>
            <person name="Chovatia M."/>
            <person name="Davies K.M."/>
            <person name="Delmans M."/>
            <person name="Demura T."/>
            <person name="Dierschke T."/>
            <person name="Dolan L."/>
            <person name="Dorantes-Acosta A.E."/>
            <person name="Eklund D.M."/>
            <person name="Florent S.N."/>
            <person name="Flores-Sandoval E."/>
            <person name="Fujiyama A."/>
            <person name="Fukuzawa H."/>
            <person name="Galik B."/>
            <person name="Grimanelli D."/>
            <person name="Grimwood J."/>
            <person name="Grossniklaus U."/>
            <person name="Hamada T."/>
            <person name="Haseloff J."/>
            <person name="Hetherington A.J."/>
            <person name="Higo A."/>
            <person name="Hirakawa Y."/>
            <person name="Hundley H.N."/>
            <person name="Ikeda Y."/>
            <person name="Inoue K."/>
            <person name="Inoue S.I."/>
            <person name="Ishida S."/>
            <person name="Jia Q."/>
            <person name="Kakita M."/>
            <person name="Kanazawa T."/>
            <person name="Kawai Y."/>
            <person name="Kawashima T."/>
            <person name="Kennedy M."/>
            <person name="Kinose K."/>
            <person name="Kinoshita T."/>
            <person name="Kohara Y."/>
            <person name="Koide E."/>
            <person name="Komatsu K."/>
            <person name="Kopischke S."/>
            <person name="Kubo M."/>
            <person name="Kyozuka J."/>
            <person name="Lagercrantz U."/>
            <person name="Lin S.S."/>
            <person name="Lindquist E."/>
            <person name="Lipzen A.M."/>
            <person name="Lu C.W."/>
            <person name="De Luna E."/>
            <person name="Martienssen R.A."/>
            <person name="Minamino N."/>
            <person name="Mizutani M."/>
            <person name="Mizutani M."/>
            <person name="Mochizuki N."/>
            <person name="Monte I."/>
            <person name="Mosher R."/>
            <person name="Nagasaki H."/>
            <person name="Nakagami H."/>
            <person name="Naramoto S."/>
            <person name="Nishitani K."/>
            <person name="Ohtani M."/>
            <person name="Okamoto T."/>
            <person name="Okumura M."/>
            <person name="Phillips J."/>
            <person name="Pollak B."/>
            <person name="Reinders A."/>
            <person name="Rovekamp M."/>
            <person name="Sano R."/>
            <person name="Sawa S."/>
            <person name="Schmid M.W."/>
            <person name="Shirakawa M."/>
            <person name="Solano R."/>
            <person name="Spunde A."/>
            <person name="Suetsugu N."/>
            <person name="Sugano S."/>
            <person name="Sugiyama A."/>
            <person name="Sun R."/>
            <person name="Suzuki Y."/>
            <person name="Takenaka M."/>
            <person name="Takezawa D."/>
            <person name="Tomogane H."/>
            <person name="Tsuzuki M."/>
            <person name="Ueda T."/>
            <person name="Umeda M."/>
            <person name="Ward J.M."/>
            <person name="Watanabe Y."/>
            <person name="Yazaki K."/>
            <person name="Yokoyama R."/>
            <person name="Yoshitake Y."/>
            <person name="Yotsui I."/>
            <person name="Zachgo S."/>
            <person name="Schmutz J."/>
        </authorList>
    </citation>
    <scope>NUCLEOTIDE SEQUENCE [LARGE SCALE GENOMIC DNA]</scope>
    <source>
        <strain evidence="2">Tak-1</strain>
    </source>
</reference>
<dbReference type="AlphaFoldDB" id="A0A2R6WJC6"/>